<dbReference type="OrthoDB" id="10249433at2759"/>
<keyword evidence="1" id="KW-1133">Transmembrane helix</keyword>
<evidence type="ECO:0000313" key="3">
    <source>
        <dbReference type="Proteomes" id="UP000001611"/>
    </source>
</evidence>
<keyword evidence="1" id="KW-0812">Transmembrane</keyword>
<organism evidence="2 3">
    <name type="scientific">Verticillium dahliae (strain VdLs.17 / ATCC MYA-4575 / FGSC 10137)</name>
    <name type="common">Verticillium wilt</name>
    <dbReference type="NCBI Taxonomy" id="498257"/>
    <lineage>
        <taxon>Eukaryota</taxon>
        <taxon>Fungi</taxon>
        <taxon>Dikarya</taxon>
        <taxon>Ascomycota</taxon>
        <taxon>Pezizomycotina</taxon>
        <taxon>Sordariomycetes</taxon>
        <taxon>Hypocreomycetidae</taxon>
        <taxon>Glomerellales</taxon>
        <taxon>Plectosphaerellaceae</taxon>
        <taxon>Verticillium</taxon>
    </lineage>
</organism>
<dbReference type="GeneID" id="20702539"/>
<evidence type="ECO:0000256" key="1">
    <source>
        <dbReference type="SAM" id="Phobius"/>
    </source>
</evidence>
<dbReference type="RefSeq" id="XP_009648257.1">
    <property type="nucleotide sequence ID" value="XM_009649962.1"/>
</dbReference>
<dbReference type="EMBL" id="DS572696">
    <property type="protein sequence ID" value="EGY17394.1"/>
    <property type="molecule type" value="Genomic_DNA"/>
</dbReference>
<accession>G2WTF3</accession>
<dbReference type="InParanoid" id="G2WTF3"/>
<dbReference type="PANTHER" id="PTHR12277:SF64">
    <property type="entry name" value="SUPERFAMILY HYDROLASE, PUTATIVE (AFU_ORTHOLOGUE AFUA_3G01760)-RELATED"/>
    <property type="match status" value="1"/>
</dbReference>
<protein>
    <submittedName>
        <fullName evidence="2">Uncharacterized protein</fullName>
    </submittedName>
</protein>
<name>G2WTF3_VERDV</name>
<dbReference type="KEGG" id="vda:VDAG_01076"/>
<dbReference type="Proteomes" id="UP000001611">
    <property type="component" value="Chromosome 1"/>
</dbReference>
<dbReference type="PANTHER" id="PTHR12277">
    <property type="entry name" value="ALPHA/BETA HYDROLASE DOMAIN-CONTAINING PROTEIN"/>
    <property type="match status" value="1"/>
</dbReference>
<gene>
    <name evidence="2" type="ORF">VDAG_01076</name>
</gene>
<dbReference type="AlphaFoldDB" id="G2WTF3"/>
<keyword evidence="1" id="KW-0472">Membrane</keyword>
<proteinExistence type="predicted"/>
<sequence length="401" mass="44478">MAMMALKAVRASACHPNAFRVSSRTGFSSLRFVTPRAVSSPARCTILPRTAKRHLQTQVFWLPPLMFVGLLGSLWIWKCMMMVVFQNKIIYMPGLPPNARRERIEDYARQCGDISWQARRIRAADGTDLAVCMTDVACDGSKAGASSLAAGRGLATPVYILYFQGNASSLPPRLQDLSWVLRALQRSSQPAHYTMVCLSYRGYWTSRGRPSEKGINLDAQAALRFVGQIHAEAYGEDAPKPLIIFWGQSIGSGVATNLAAWEKCPSSLKPGALVLETPFTSIRAMLLALYPPKWVPYRYLWPFLRNHLDSMKNLEMIAARRGDTTGEPYIALVEGGRDELVPAEHGAQLQQRCVELGLLVEKKTVQGAFHNDVMFRAEGRKAVAEAIERAVVARAQVRKKA</sequence>
<dbReference type="GO" id="GO:0008474">
    <property type="term" value="F:palmitoyl-(protein) hydrolase activity"/>
    <property type="evidence" value="ECO:0007669"/>
    <property type="project" value="TreeGrafter"/>
</dbReference>
<dbReference type="InterPro" id="IPR029058">
    <property type="entry name" value="AB_hydrolase_fold"/>
</dbReference>
<keyword evidence="3" id="KW-1185">Reference proteome</keyword>
<evidence type="ECO:0000313" key="2">
    <source>
        <dbReference type="EMBL" id="EGY17394.1"/>
    </source>
</evidence>
<dbReference type="OMA" id="CFWIVVM"/>
<dbReference type="HOGENOM" id="CLU_043841_1_0_1"/>
<dbReference type="Gene3D" id="3.40.50.1820">
    <property type="entry name" value="alpha/beta hydrolase"/>
    <property type="match status" value="1"/>
</dbReference>
<dbReference type="GO" id="GO:0016020">
    <property type="term" value="C:membrane"/>
    <property type="evidence" value="ECO:0007669"/>
    <property type="project" value="TreeGrafter"/>
</dbReference>
<reference evidence="2 3" key="1">
    <citation type="submission" date="2008-03" db="EMBL/GenBank/DDBJ databases">
        <title>The Genome Sequence of Verticillium dahliae VdLs.17.</title>
        <authorList>
            <consortium name="The Broad Institute Genome Sequencing Platform"/>
            <person name="Ma L.-J.J."/>
            <person name="Klosterman S.J."/>
            <person name="Subbarao K."/>
            <person name="Dobinson K."/>
            <person name="Veronese P."/>
            <person name="Kang S."/>
            <person name="Gold S.E."/>
            <person name="Young S."/>
            <person name="Jaffe D."/>
            <person name="Gnerre S."/>
            <person name="Berlin A."/>
            <person name="Heiman D."/>
            <person name="Hepburn T."/>
            <person name="Sykes S."/>
            <person name="Alvarado L."/>
            <person name="Kodira C.D."/>
            <person name="Lander E."/>
            <person name="Galagan J."/>
            <person name="Nusbaum C."/>
            <person name="Birren B."/>
        </authorList>
    </citation>
    <scope>NUCLEOTIDE SEQUENCE [LARGE SCALE GENOMIC DNA]</scope>
    <source>
        <strain evidence="3">VdLs.17 / ATCC MYA-4575 / FGSC 10137</strain>
    </source>
</reference>
<feature type="transmembrane region" description="Helical" evidence="1">
    <location>
        <begin position="59"/>
        <end position="77"/>
    </location>
</feature>
<dbReference type="SUPFAM" id="SSF53474">
    <property type="entry name" value="alpha/beta-Hydrolases"/>
    <property type="match status" value="1"/>
</dbReference>
<dbReference type="eggNOG" id="KOG1552">
    <property type="taxonomic scope" value="Eukaryota"/>
</dbReference>